<evidence type="ECO:0000256" key="2">
    <source>
        <dbReference type="ARBA" id="ARBA00010992"/>
    </source>
</evidence>
<accession>A0A1H0BUM5</accession>
<dbReference type="RefSeq" id="WP_091237941.1">
    <property type="nucleotide sequence ID" value="NZ_FNIR01000001.1"/>
</dbReference>
<evidence type="ECO:0000259" key="9">
    <source>
        <dbReference type="PROSITE" id="PS50850"/>
    </source>
</evidence>
<dbReference type="PRINTS" id="PR00171">
    <property type="entry name" value="SUGRTRNSPORT"/>
</dbReference>
<dbReference type="InterPro" id="IPR003663">
    <property type="entry name" value="Sugar/inositol_transpt"/>
</dbReference>
<dbReference type="InterPro" id="IPR036259">
    <property type="entry name" value="MFS_trans_sf"/>
</dbReference>
<feature type="transmembrane region" description="Helical" evidence="8">
    <location>
        <begin position="346"/>
        <end position="373"/>
    </location>
</feature>
<evidence type="ECO:0000256" key="8">
    <source>
        <dbReference type="SAM" id="Phobius"/>
    </source>
</evidence>
<evidence type="ECO:0000313" key="10">
    <source>
        <dbReference type="EMBL" id="SDN49364.1"/>
    </source>
</evidence>
<feature type="transmembrane region" description="Helical" evidence="8">
    <location>
        <begin position="21"/>
        <end position="41"/>
    </location>
</feature>
<dbReference type="EMBL" id="FNIR01000001">
    <property type="protein sequence ID" value="SDN49364.1"/>
    <property type="molecule type" value="Genomic_DNA"/>
</dbReference>
<keyword evidence="3 7" id="KW-0813">Transport</keyword>
<dbReference type="PANTHER" id="PTHR48020">
    <property type="entry name" value="PROTON MYO-INOSITOL COTRANSPORTER"/>
    <property type="match status" value="1"/>
</dbReference>
<dbReference type="Pfam" id="PF00083">
    <property type="entry name" value="Sugar_tr"/>
    <property type="match status" value="1"/>
</dbReference>
<keyword evidence="6 8" id="KW-0472">Membrane</keyword>
<evidence type="ECO:0000256" key="4">
    <source>
        <dbReference type="ARBA" id="ARBA00022692"/>
    </source>
</evidence>
<feature type="transmembrane region" description="Helical" evidence="8">
    <location>
        <begin position="417"/>
        <end position="435"/>
    </location>
</feature>
<dbReference type="GO" id="GO:0022857">
    <property type="term" value="F:transmembrane transporter activity"/>
    <property type="evidence" value="ECO:0007669"/>
    <property type="project" value="InterPro"/>
</dbReference>
<evidence type="ECO:0000256" key="1">
    <source>
        <dbReference type="ARBA" id="ARBA00004651"/>
    </source>
</evidence>
<dbReference type="SUPFAM" id="SSF103473">
    <property type="entry name" value="MFS general substrate transporter"/>
    <property type="match status" value="1"/>
</dbReference>
<sequence>MTSSAQATATHRRAVTKAASLTAVGGILFGYDTGVIGGVLPNISDDFTLDTPFLQGTVVSILLVGAAVGALVAGRVADTLGRRRAIIATSLVFVVGLLLSIVAPAFWVLLLSRFLIGVGVGSASFVVPVYIGEIAPPERRGALVSLNQLSVTMGILVSQLVAYFLAGSGDWRISVGLALLPAVVLGLGMIREPESPAWLVRQGRDEDARAVLRTLRDSEEAITEEIDDIRGTATEEEKGQQRSLLAPKLRPALMLGVTLAIVQQITGVNTVIYFAPTVLENAGLGPQAALLALLVVGLTNVVMTIVAIKVIDRVGRRALLIWGMSGMVLGLAGLAVAFLFDIAGAGAIATTVVLAFYVGSFAVSLGPVVWLLISEIFPLAVRGRASSVATMANWVANFVVAVSYLSIISAIGETATFGVYAVITVLSLVYVVKAVPETKNRSLADIERELSPAS</sequence>
<comment type="similarity">
    <text evidence="2 7">Belongs to the major facilitator superfamily. Sugar transporter (TC 2.A.1.1) family.</text>
</comment>
<feature type="transmembrane region" description="Helical" evidence="8">
    <location>
        <begin position="85"/>
        <end position="108"/>
    </location>
</feature>
<proteinExistence type="inferred from homology"/>
<feature type="transmembrane region" description="Helical" evidence="8">
    <location>
        <begin position="319"/>
        <end position="340"/>
    </location>
</feature>
<dbReference type="PANTHER" id="PTHR48020:SF12">
    <property type="entry name" value="PROTON MYO-INOSITOL COTRANSPORTER"/>
    <property type="match status" value="1"/>
</dbReference>
<dbReference type="InterPro" id="IPR020846">
    <property type="entry name" value="MFS_dom"/>
</dbReference>
<feature type="transmembrane region" description="Helical" evidence="8">
    <location>
        <begin position="287"/>
        <end position="307"/>
    </location>
</feature>
<evidence type="ECO:0000313" key="11">
    <source>
        <dbReference type="Proteomes" id="UP000199088"/>
    </source>
</evidence>
<feature type="transmembrane region" description="Helical" evidence="8">
    <location>
        <begin position="114"/>
        <end position="131"/>
    </location>
</feature>
<feature type="transmembrane region" description="Helical" evidence="8">
    <location>
        <begin position="53"/>
        <end position="73"/>
    </location>
</feature>
<dbReference type="PROSITE" id="PS00216">
    <property type="entry name" value="SUGAR_TRANSPORT_1"/>
    <property type="match status" value="1"/>
</dbReference>
<comment type="subcellular location">
    <subcellularLocation>
        <location evidence="1">Cell membrane</location>
        <topology evidence="1">Multi-pass membrane protein</topology>
    </subcellularLocation>
</comment>
<reference evidence="11" key="1">
    <citation type="submission" date="2016-10" db="EMBL/GenBank/DDBJ databases">
        <authorList>
            <person name="Varghese N."/>
            <person name="Submissions S."/>
        </authorList>
    </citation>
    <scope>NUCLEOTIDE SEQUENCE [LARGE SCALE GENOMIC DNA]</scope>
    <source>
        <strain evidence="11">DSM 45843</strain>
    </source>
</reference>
<dbReference type="InterPro" id="IPR005829">
    <property type="entry name" value="Sugar_transporter_CS"/>
</dbReference>
<dbReference type="GO" id="GO:0005886">
    <property type="term" value="C:plasma membrane"/>
    <property type="evidence" value="ECO:0007669"/>
    <property type="project" value="UniProtKB-SubCell"/>
</dbReference>
<dbReference type="OrthoDB" id="4008739at2"/>
<feature type="transmembrane region" description="Helical" evidence="8">
    <location>
        <begin position="252"/>
        <end position="275"/>
    </location>
</feature>
<keyword evidence="4 8" id="KW-0812">Transmembrane</keyword>
<dbReference type="STRING" id="1052260.SAMN05660199_00122"/>
<feature type="domain" description="Major facilitator superfamily (MFS) profile" evidence="9">
    <location>
        <begin position="18"/>
        <end position="439"/>
    </location>
</feature>
<dbReference type="InterPro" id="IPR050814">
    <property type="entry name" value="Myo-inositol_Transporter"/>
</dbReference>
<feature type="transmembrane region" description="Helical" evidence="8">
    <location>
        <begin position="394"/>
        <end position="411"/>
    </location>
</feature>
<evidence type="ECO:0000256" key="3">
    <source>
        <dbReference type="ARBA" id="ARBA00022448"/>
    </source>
</evidence>
<dbReference type="Proteomes" id="UP000199088">
    <property type="component" value="Unassembled WGS sequence"/>
</dbReference>
<gene>
    <name evidence="10" type="ORF">SAMN05660199_00122</name>
</gene>
<dbReference type="NCBIfam" id="TIGR00879">
    <property type="entry name" value="SP"/>
    <property type="match status" value="1"/>
</dbReference>
<dbReference type="AlphaFoldDB" id="A0A1H0BUM5"/>
<dbReference type="PROSITE" id="PS50850">
    <property type="entry name" value="MFS"/>
    <property type="match status" value="1"/>
</dbReference>
<organism evidence="10 11">
    <name type="scientific">Klenkia soli</name>
    <dbReference type="NCBI Taxonomy" id="1052260"/>
    <lineage>
        <taxon>Bacteria</taxon>
        <taxon>Bacillati</taxon>
        <taxon>Actinomycetota</taxon>
        <taxon>Actinomycetes</taxon>
        <taxon>Geodermatophilales</taxon>
        <taxon>Geodermatophilaceae</taxon>
        <taxon>Klenkia</taxon>
    </lineage>
</organism>
<feature type="transmembrane region" description="Helical" evidence="8">
    <location>
        <begin position="143"/>
        <end position="165"/>
    </location>
</feature>
<keyword evidence="11" id="KW-1185">Reference proteome</keyword>
<name>A0A1H0BUM5_9ACTN</name>
<protein>
    <submittedName>
        <fullName evidence="10">MFS transporter, sugar porter (SP) family</fullName>
    </submittedName>
</protein>
<evidence type="ECO:0000256" key="5">
    <source>
        <dbReference type="ARBA" id="ARBA00022989"/>
    </source>
</evidence>
<evidence type="ECO:0000256" key="7">
    <source>
        <dbReference type="RuleBase" id="RU003346"/>
    </source>
</evidence>
<evidence type="ECO:0000256" key="6">
    <source>
        <dbReference type="ARBA" id="ARBA00023136"/>
    </source>
</evidence>
<dbReference type="FunFam" id="1.20.1250.20:FF:000134">
    <property type="entry name" value="MFS sugar transporter protein"/>
    <property type="match status" value="1"/>
</dbReference>
<dbReference type="PROSITE" id="PS00217">
    <property type="entry name" value="SUGAR_TRANSPORT_2"/>
    <property type="match status" value="1"/>
</dbReference>
<dbReference type="InterPro" id="IPR005828">
    <property type="entry name" value="MFS_sugar_transport-like"/>
</dbReference>
<keyword evidence="5 8" id="KW-1133">Transmembrane helix</keyword>
<dbReference type="Gene3D" id="1.20.1250.20">
    <property type="entry name" value="MFS general substrate transporter like domains"/>
    <property type="match status" value="1"/>
</dbReference>
<feature type="transmembrane region" description="Helical" evidence="8">
    <location>
        <begin position="171"/>
        <end position="190"/>
    </location>
</feature>